<accession>A0A397DZ01</accession>
<keyword evidence="1" id="KW-0812">Transmembrane</keyword>
<dbReference type="Proteomes" id="UP000266643">
    <property type="component" value="Unassembled WGS sequence"/>
</dbReference>
<gene>
    <name evidence="2" type="ORF">DYB30_007590</name>
</gene>
<protein>
    <submittedName>
        <fullName evidence="2">Uncharacterized protein</fullName>
    </submittedName>
</protein>
<feature type="transmembrane region" description="Helical" evidence="1">
    <location>
        <begin position="67"/>
        <end position="91"/>
    </location>
</feature>
<comment type="caution">
    <text evidence="2">The sequence shown here is derived from an EMBL/GenBank/DDBJ whole genome shotgun (WGS) entry which is preliminary data.</text>
</comment>
<keyword evidence="1" id="KW-0472">Membrane</keyword>
<keyword evidence="1" id="KW-1133">Transmembrane helix</keyword>
<feature type="transmembrane region" description="Helical" evidence="1">
    <location>
        <begin position="21"/>
        <end position="47"/>
    </location>
</feature>
<dbReference type="VEuPathDB" id="FungiDB:H257_02203"/>
<dbReference type="EMBL" id="QUTD01003909">
    <property type="protein sequence ID" value="RHY70773.1"/>
    <property type="molecule type" value="Genomic_DNA"/>
</dbReference>
<reference evidence="2 3" key="1">
    <citation type="submission" date="2018-08" db="EMBL/GenBank/DDBJ databases">
        <title>Aphanomyces genome sequencing and annotation.</title>
        <authorList>
            <person name="Minardi D."/>
            <person name="Oidtmann B."/>
            <person name="Van Der Giezen M."/>
            <person name="Studholme D.J."/>
        </authorList>
    </citation>
    <scope>NUCLEOTIDE SEQUENCE [LARGE SCALE GENOMIC DNA]</scope>
    <source>
        <strain evidence="2 3">D2</strain>
    </source>
</reference>
<name>A0A397DZ01_APHAT</name>
<evidence type="ECO:0000313" key="3">
    <source>
        <dbReference type="Proteomes" id="UP000266643"/>
    </source>
</evidence>
<proteinExistence type="predicted"/>
<feature type="transmembrane region" description="Helical" evidence="1">
    <location>
        <begin position="120"/>
        <end position="143"/>
    </location>
</feature>
<organism evidence="2 3">
    <name type="scientific">Aphanomyces astaci</name>
    <name type="common">Crayfish plague agent</name>
    <dbReference type="NCBI Taxonomy" id="112090"/>
    <lineage>
        <taxon>Eukaryota</taxon>
        <taxon>Sar</taxon>
        <taxon>Stramenopiles</taxon>
        <taxon>Oomycota</taxon>
        <taxon>Saprolegniomycetes</taxon>
        <taxon>Saprolegniales</taxon>
        <taxon>Verrucalvaceae</taxon>
        <taxon>Aphanomyces</taxon>
    </lineage>
</organism>
<evidence type="ECO:0000313" key="2">
    <source>
        <dbReference type="EMBL" id="RHY70773.1"/>
    </source>
</evidence>
<dbReference type="AlphaFoldDB" id="A0A397DZ01"/>
<evidence type="ECO:0000256" key="1">
    <source>
        <dbReference type="SAM" id="Phobius"/>
    </source>
</evidence>
<sequence length="409" mass="44999">MSRVSEFDFKPHEKASTFLGLAKVAIMLVNVAFMIIGGMLIYFTVWIQRLGLVAMFQSNFTWLSGVTFGVVLAFGVLVVATSLVGCLGAWVKNRLPQNHPVAYKTQLFSYKRCTLPRHMMLAYIVVQTINLGVFVLVAIGGFLSLRLAHTLQTSATPTDAEAAFPLHFNPMYCQGQIAYYCSVGNVGGSLTLFLGPAAAASARGVFDQLYGWDQACNSSLVRVTDPALSQHINAMCALCRQHPAAQYSEFLTSILDACPLTLASATWCAGFLSTPQRYYLQDQQILIHRAFLSFILRSSSDGGNSPYVECRRHVLALWAYLSSWVGYGSLGVSFCSYDLSPYSSILVGDVILLYILYRRLAIVGLTVLLRQLVVTAELLEMEDDPRTATMSALPDSTDMYHVVRSPVDV</sequence>